<reference evidence="7" key="1">
    <citation type="submission" date="2018-07" db="EMBL/GenBank/DDBJ databases">
        <authorList>
            <person name="Quirk P.G."/>
            <person name="Krulwich T.A."/>
        </authorList>
    </citation>
    <scope>NUCLEOTIDE SEQUENCE</scope>
</reference>
<feature type="compositionally biased region" description="Basic residues" evidence="5">
    <location>
        <begin position="459"/>
        <end position="478"/>
    </location>
</feature>
<dbReference type="GO" id="GO:0005847">
    <property type="term" value="C:mRNA cleavage and polyadenylation specificity factor complex"/>
    <property type="evidence" value="ECO:0007669"/>
    <property type="project" value="TreeGrafter"/>
</dbReference>
<feature type="compositionally biased region" description="Basic residues" evidence="5">
    <location>
        <begin position="486"/>
        <end position="523"/>
    </location>
</feature>
<evidence type="ECO:0000259" key="6">
    <source>
        <dbReference type="Pfam" id="PF05182"/>
    </source>
</evidence>
<feature type="compositionally biased region" description="Acidic residues" evidence="5">
    <location>
        <begin position="50"/>
        <end position="65"/>
    </location>
</feature>
<feature type="region of interest" description="Disordered" evidence="5">
    <location>
        <begin position="264"/>
        <end position="303"/>
    </location>
</feature>
<feature type="compositionally biased region" description="Low complexity" evidence="5">
    <location>
        <begin position="395"/>
        <end position="412"/>
    </location>
</feature>
<sequence length="575" mass="65345">MEDENDESWLYGNSEGKEKSDEPAANDKDVEPEKLEESKPKQDNIQEESGQNEDQDAEPEIDDDNQFQPAPGDVEDDTMQEAFQEPGDTEVDFEGGDNAQETKGTDENDDEDSDSDDDDDINVVIGDIKSGPTYIKHRGQIAPGAPNAAGAKQPAGKFNIEEFESVGTIAGVAAHEFSIDSLEDKPWRKPGADITDYFNYGFNEDTWRAYCERQKRFRVGESGVGLAGLSQHVTQPLPNMNGPGGFMPRRFGPPRFRHPGHINVIGGGENHHHHHHNRDQQMHPNDMNQDGQDSPSKQQPKENVIQVMTADRREYSRMNRGFGMDDQGPPINEPGFYEENQYNYMNQYEPTQDSQAWMGGGNPNWGPSGIKELTPGPNMLPPQNMPPPGMGGPMSGMPPRMGMPPGMNMPPNMGGPGGPMGIPSHMNAHPSQNSPRGGFQDRDRRDMGRQMDRNNDRMQRRRSRSPRSRSRDRIRRRSRSFERGTSKRLRSRSRERSKRPRSRSRERSKRPRSRSRERKRSKSKDKDKKRSKSRDKDRKKDKSDKDKDSKDKDKDKDKKDKKSHKKDKPEKDEKV</sequence>
<evidence type="ECO:0000256" key="5">
    <source>
        <dbReference type="SAM" id="MobiDB-lite"/>
    </source>
</evidence>
<feature type="compositionally biased region" description="Basic and acidic residues" evidence="5">
    <location>
        <begin position="15"/>
        <end position="44"/>
    </location>
</feature>
<proteinExistence type="inferred from homology"/>
<evidence type="ECO:0000256" key="3">
    <source>
        <dbReference type="ARBA" id="ARBA00022664"/>
    </source>
</evidence>
<keyword evidence="3" id="KW-0507">mRNA processing</keyword>
<dbReference type="PANTHER" id="PTHR13484">
    <property type="entry name" value="FIP1-LIKE 1 PROTEIN"/>
    <property type="match status" value="1"/>
</dbReference>
<feature type="region of interest" description="Disordered" evidence="5">
    <location>
        <begin position="1"/>
        <end position="121"/>
    </location>
</feature>
<evidence type="ECO:0000256" key="1">
    <source>
        <dbReference type="ARBA" id="ARBA00004123"/>
    </source>
</evidence>
<keyword evidence="4" id="KW-0539">Nucleus</keyword>
<dbReference type="GO" id="GO:0006397">
    <property type="term" value="P:mRNA processing"/>
    <property type="evidence" value="ECO:0007669"/>
    <property type="project" value="UniProtKB-KW"/>
</dbReference>
<dbReference type="EMBL" id="UFQT01002593">
    <property type="protein sequence ID" value="SSX33737.1"/>
    <property type="molecule type" value="Genomic_DNA"/>
</dbReference>
<evidence type="ECO:0000313" key="7">
    <source>
        <dbReference type="EMBL" id="SSX33737.1"/>
    </source>
</evidence>
<evidence type="ECO:0000256" key="4">
    <source>
        <dbReference type="ARBA" id="ARBA00023242"/>
    </source>
</evidence>
<evidence type="ECO:0000256" key="2">
    <source>
        <dbReference type="ARBA" id="ARBA00007459"/>
    </source>
</evidence>
<feature type="compositionally biased region" description="Basic and acidic residues" evidence="5">
    <location>
        <begin position="439"/>
        <end position="458"/>
    </location>
</feature>
<feature type="region of interest" description="Disordered" evidence="5">
    <location>
        <begin position="382"/>
        <end position="575"/>
    </location>
</feature>
<feature type="domain" description="Pre-mRNA polyadenylation factor Fip1" evidence="6">
    <location>
        <begin position="177"/>
        <end position="218"/>
    </location>
</feature>
<dbReference type="VEuPathDB" id="VectorBase:CSON006876"/>
<dbReference type="OMA" id="PQMRMGM"/>
<dbReference type="InterPro" id="IPR051187">
    <property type="entry name" value="Pre-mRNA_3'-end_processing_reg"/>
</dbReference>
<feature type="compositionally biased region" description="Polar residues" evidence="5">
    <location>
        <begin position="282"/>
        <end position="298"/>
    </location>
</feature>
<accession>A0A336MZB6</accession>
<dbReference type="PANTHER" id="PTHR13484:SF0">
    <property type="entry name" value="PRE-MRNA 3'-END-PROCESSING FACTOR FIP1"/>
    <property type="match status" value="1"/>
</dbReference>
<organism evidence="7">
    <name type="scientific">Culicoides sonorensis</name>
    <name type="common">Biting midge</name>
    <dbReference type="NCBI Taxonomy" id="179676"/>
    <lineage>
        <taxon>Eukaryota</taxon>
        <taxon>Metazoa</taxon>
        <taxon>Ecdysozoa</taxon>
        <taxon>Arthropoda</taxon>
        <taxon>Hexapoda</taxon>
        <taxon>Insecta</taxon>
        <taxon>Pterygota</taxon>
        <taxon>Neoptera</taxon>
        <taxon>Endopterygota</taxon>
        <taxon>Diptera</taxon>
        <taxon>Nematocera</taxon>
        <taxon>Chironomoidea</taxon>
        <taxon>Ceratopogonidae</taxon>
        <taxon>Ceratopogoninae</taxon>
        <taxon>Culicoides</taxon>
        <taxon>Monoculicoides</taxon>
    </lineage>
</organism>
<comment type="similarity">
    <text evidence="2">Belongs to the FIP1 family.</text>
</comment>
<dbReference type="Pfam" id="PF05182">
    <property type="entry name" value="Fip1"/>
    <property type="match status" value="1"/>
</dbReference>
<feature type="compositionally biased region" description="Basic and acidic residues" evidence="5">
    <location>
        <begin position="524"/>
        <end position="560"/>
    </location>
</feature>
<feature type="compositionally biased region" description="Acidic residues" evidence="5">
    <location>
        <begin position="107"/>
        <end position="121"/>
    </location>
</feature>
<dbReference type="InterPro" id="IPR007854">
    <property type="entry name" value="Fip1_dom"/>
</dbReference>
<gene>
    <name evidence="7" type="primary">CSON006876</name>
</gene>
<comment type="subcellular location">
    <subcellularLocation>
        <location evidence="1">Nucleus</location>
    </subcellularLocation>
</comment>
<name>A0A336MZB6_CULSO</name>
<dbReference type="AlphaFoldDB" id="A0A336MZB6"/>
<protein>
    <submittedName>
        <fullName evidence="7">CSON006876 protein</fullName>
    </submittedName>
</protein>